<gene>
    <name evidence="4" type="ORF">ABEB36_006370</name>
</gene>
<dbReference type="GO" id="GO:0003723">
    <property type="term" value="F:RNA binding"/>
    <property type="evidence" value="ECO:0007669"/>
    <property type="project" value="UniProtKB-UniRule"/>
</dbReference>
<dbReference type="EMBL" id="JBDJPC010000005">
    <property type="protein sequence ID" value="KAL1500960.1"/>
    <property type="molecule type" value="Genomic_DNA"/>
</dbReference>
<dbReference type="InterPro" id="IPR000504">
    <property type="entry name" value="RRM_dom"/>
</dbReference>
<dbReference type="Gene3D" id="3.30.70.330">
    <property type="match status" value="2"/>
</dbReference>
<dbReference type="SUPFAM" id="SSF54928">
    <property type="entry name" value="RNA-binding domain, RBD"/>
    <property type="match status" value="2"/>
</dbReference>
<feature type="domain" description="RRM" evidence="3">
    <location>
        <begin position="35"/>
        <end position="114"/>
    </location>
</feature>
<dbReference type="SMART" id="SM00360">
    <property type="entry name" value="RRM"/>
    <property type="match status" value="2"/>
</dbReference>
<feature type="domain" description="RRM" evidence="3">
    <location>
        <begin position="116"/>
        <end position="196"/>
    </location>
</feature>
<name>A0ABD1EQS0_HYPHA</name>
<dbReference type="CDD" id="cd00590">
    <property type="entry name" value="RRM_SF"/>
    <property type="match status" value="2"/>
</dbReference>
<sequence length="407" mass="47848">MMNRFYEIYCYKQEPFRTKLFSPLKKNGYIPEKYSEIFVSGIPSYATVYDLAEYFDEVGEIFQIRLMTKVDGQTNRGFAYVKYMNKQLAKKALEKLPHRQFLGSTPLFLQPSIDNCKIYLGNISERINRYHLWDHLKNIYNVTKIVNVTVHEPDKSRQQHAFLEFSTHEDASHFRAKFMNKLYLFGKMLKVDWAKVFPEKSEQRYDWSKILVVRNLCISETSMQFAGKIYQMTERRNIDKIYKHKDLAYIHLNTYSEAKSLMTKLKNYYAQSIVEVEFFTYSPKYKPRDFPKRATSVAECCNYTGRQRFCSTSTSTTDQLTLPTCSPTPDLVEVSSVCGGSSFHYETKKQLEELKLKINFLQNELQMCRPLTTDLPLKHCHNDFLEIEGLSFNPEDMVNDILKDSNV</sequence>
<proteinExistence type="predicted"/>
<dbReference type="PROSITE" id="PS50102">
    <property type="entry name" value="RRM"/>
    <property type="match status" value="2"/>
</dbReference>
<reference evidence="4 5" key="1">
    <citation type="submission" date="2024-05" db="EMBL/GenBank/DDBJ databases">
        <title>Genetic variation in Jamaican populations of the coffee berry borer (Hypothenemus hampei).</title>
        <authorList>
            <person name="Errbii M."/>
            <person name="Myrie A."/>
        </authorList>
    </citation>
    <scope>NUCLEOTIDE SEQUENCE [LARGE SCALE GENOMIC DNA]</scope>
    <source>
        <strain evidence="4">JA-Hopewell-2020-01-JO</strain>
        <tissue evidence="4">Whole body</tissue>
    </source>
</reference>
<accession>A0ABD1EQS0</accession>
<comment type="caution">
    <text evidence="4">The sequence shown here is derived from an EMBL/GenBank/DDBJ whole genome shotgun (WGS) entry which is preliminary data.</text>
</comment>
<evidence type="ECO:0000259" key="3">
    <source>
        <dbReference type="PROSITE" id="PS50102"/>
    </source>
</evidence>
<dbReference type="PANTHER" id="PTHR21245">
    <property type="entry name" value="HETEROGENEOUS NUCLEAR RIBONUCLEOPROTEIN"/>
    <property type="match status" value="1"/>
</dbReference>
<keyword evidence="1 2" id="KW-0694">RNA-binding</keyword>
<dbReference type="Proteomes" id="UP001566132">
    <property type="component" value="Unassembled WGS sequence"/>
</dbReference>
<dbReference type="InterPro" id="IPR012677">
    <property type="entry name" value="Nucleotide-bd_a/b_plait_sf"/>
</dbReference>
<dbReference type="InterPro" id="IPR035979">
    <property type="entry name" value="RBD_domain_sf"/>
</dbReference>
<organism evidence="4 5">
    <name type="scientific">Hypothenemus hampei</name>
    <name type="common">Coffee berry borer</name>
    <dbReference type="NCBI Taxonomy" id="57062"/>
    <lineage>
        <taxon>Eukaryota</taxon>
        <taxon>Metazoa</taxon>
        <taxon>Ecdysozoa</taxon>
        <taxon>Arthropoda</taxon>
        <taxon>Hexapoda</taxon>
        <taxon>Insecta</taxon>
        <taxon>Pterygota</taxon>
        <taxon>Neoptera</taxon>
        <taxon>Endopterygota</taxon>
        <taxon>Coleoptera</taxon>
        <taxon>Polyphaga</taxon>
        <taxon>Cucujiformia</taxon>
        <taxon>Curculionidae</taxon>
        <taxon>Scolytinae</taxon>
        <taxon>Hypothenemus</taxon>
    </lineage>
</organism>
<evidence type="ECO:0000256" key="2">
    <source>
        <dbReference type="PROSITE-ProRule" id="PRU00176"/>
    </source>
</evidence>
<dbReference type="Pfam" id="PF00076">
    <property type="entry name" value="RRM_1"/>
    <property type="match status" value="2"/>
</dbReference>
<keyword evidence="5" id="KW-1185">Reference proteome</keyword>
<dbReference type="AlphaFoldDB" id="A0ABD1EQS0"/>
<evidence type="ECO:0000313" key="4">
    <source>
        <dbReference type="EMBL" id="KAL1500960.1"/>
    </source>
</evidence>
<evidence type="ECO:0000313" key="5">
    <source>
        <dbReference type="Proteomes" id="UP001566132"/>
    </source>
</evidence>
<evidence type="ECO:0000256" key="1">
    <source>
        <dbReference type="ARBA" id="ARBA00022884"/>
    </source>
</evidence>
<protein>
    <recommendedName>
        <fullName evidence="3">RRM domain-containing protein</fullName>
    </recommendedName>
</protein>